<feature type="transmembrane region" description="Helical" evidence="8">
    <location>
        <begin position="88"/>
        <end position="111"/>
    </location>
</feature>
<dbReference type="Proteomes" id="UP000199009">
    <property type="component" value="Chromosome I"/>
</dbReference>
<dbReference type="CDD" id="cd06261">
    <property type="entry name" value="TM_PBP2"/>
    <property type="match status" value="1"/>
</dbReference>
<dbReference type="InterPro" id="IPR000515">
    <property type="entry name" value="MetI-like"/>
</dbReference>
<keyword evidence="5 8" id="KW-0812">Transmembrane</keyword>
<dbReference type="SUPFAM" id="SSF161098">
    <property type="entry name" value="MetI-like"/>
    <property type="match status" value="1"/>
</dbReference>
<name>A0A1G8A0S2_9MICO</name>
<keyword evidence="11" id="KW-1185">Reference proteome</keyword>
<dbReference type="GO" id="GO:0005886">
    <property type="term" value="C:plasma membrane"/>
    <property type="evidence" value="ECO:0007669"/>
    <property type="project" value="UniProtKB-SubCell"/>
</dbReference>
<keyword evidence="7 8" id="KW-0472">Membrane</keyword>
<feature type="transmembrane region" description="Helical" evidence="8">
    <location>
        <begin position="194"/>
        <end position="214"/>
    </location>
</feature>
<proteinExistence type="inferred from homology"/>
<accession>A0A1G8A0S2</accession>
<evidence type="ECO:0000256" key="5">
    <source>
        <dbReference type="ARBA" id="ARBA00022692"/>
    </source>
</evidence>
<evidence type="ECO:0000256" key="2">
    <source>
        <dbReference type="ARBA" id="ARBA00007069"/>
    </source>
</evidence>
<dbReference type="EMBL" id="LT629692">
    <property type="protein sequence ID" value="SDH14575.1"/>
    <property type="molecule type" value="Genomic_DNA"/>
</dbReference>
<keyword evidence="3 8" id="KW-0813">Transport</keyword>
<dbReference type="FunFam" id="1.10.3720.10:FF:000002">
    <property type="entry name" value="D-methionine ABC transporter permease MetI"/>
    <property type="match status" value="1"/>
</dbReference>
<feature type="domain" description="ABC transmembrane type-1" evidence="9">
    <location>
        <begin position="20"/>
        <end position="212"/>
    </location>
</feature>
<protein>
    <submittedName>
        <fullName evidence="10">D-methionine transport system permease protein</fullName>
    </submittedName>
</protein>
<evidence type="ECO:0000256" key="7">
    <source>
        <dbReference type="ARBA" id="ARBA00023136"/>
    </source>
</evidence>
<dbReference type="Pfam" id="PF00528">
    <property type="entry name" value="BPD_transp_1"/>
    <property type="match status" value="1"/>
</dbReference>
<dbReference type="RefSeq" id="WP_231917627.1">
    <property type="nucleotide sequence ID" value="NZ_LT629692.1"/>
</dbReference>
<dbReference type="PANTHER" id="PTHR30450">
    <property type="entry name" value="ABC TRANSPORTER PERMEASE"/>
    <property type="match status" value="1"/>
</dbReference>
<dbReference type="PANTHER" id="PTHR30450:SF14">
    <property type="entry name" value="TRANSPORTER, PERMEASE PROTEIN, PUTATIVE-RELATED"/>
    <property type="match status" value="1"/>
</dbReference>
<dbReference type="STRING" id="370764.SAMN04489810_2233"/>
<evidence type="ECO:0000256" key="3">
    <source>
        <dbReference type="ARBA" id="ARBA00022448"/>
    </source>
</evidence>
<dbReference type="InterPro" id="IPR035906">
    <property type="entry name" value="MetI-like_sf"/>
</dbReference>
<dbReference type="Gene3D" id="1.10.3720.10">
    <property type="entry name" value="MetI-like"/>
    <property type="match status" value="1"/>
</dbReference>
<dbReference type="InterPro" id="IPR051322">
    <property type="entry name" value="AA_ABC_Transporter_Permease"/>
</dbReference>
<organism evidence="10 11">
    <name type="scientific">Microbacterium pygmaeum</name>
    <dbReference type="NCBI Taxonomy" id="370764"/>
    <lineage>
        <taxon>Bacteria</taxon>
        <taxon>Bacillati</taxon>
        <taxon>Actinomycetota</taxon>
        <taxon>Actinomycetes</taxon>
        <taxon>Micrococcales</taxon>
        <taxon>Microbacteriaceae</taxon>
        <taxon>Microbacterium</taxon>
    </lineage>
</organism>
<keyword evidence="6 8" id="KW-1133">Transmembrane helix</keyword>
<evidence type="ECO:0000256" key="8">
    <source>
        <dbReference type="RuleBase" id="RU363032"/>
    </source>
</evidence>
<feature type="transmembrane region" description="Helical" evidence="8">
    <location>
        <begin position="59"/>
        <end position="82"/>
    </location>
</feature>
<reference evidence="10 11" key="1">
    <citation type="submission" date="2016-10" db="EMBL/GenBank/DDBJ databases">
        <authorList>
            <person name="de Groot N.N."/>
        </authorList>
    </citation>
    <scope>NUCLEOTIDE SEQUENCE [LARGE SCALE GENOMIC DNA]</scope>
    <source>
        <strain evidence="10 11">DSM 23142</strain>
    </source>
</reference>
<dbReference type="AlphaFoldDB" id="A0A1G8A0S2"/>
<evidence type="ECO:0000256" key="1">
    <source>
        <dbReference type="ARBA" id="ARBA00004651"/>
    </source>
</evidence>
<dbReference type="GO" id="GO:0048473">
    <property type="term" value="P:D-methionine transmembrane transport"/>
    <property type="evidence" value="ECO:0007669"/>
    <property type="project" value="TreeGrafter"/>
</dbReference>
<evidence type="ECO:0000259" key="9">
    <source>
        <dbReference type="PROSITE" id="PS50928"/>
    </source>
</evidence>
<evidence type="ECO:0000313" key="10">
    <source>
        <dbReference type="EMBL" id="SDH14575.1"/>
    </source>
</evidence>
<comment type="similarity">
    <text evidence="2">Belongs to the binding-protein-dependent transport system permease family. CysTW subfamily.</text>
</comment>
<feature type="transmembrane region" description="Helical" evidence="8">
    <location>
        <begin position="153"/>
        <end position="174"/>
    </location>
</feature>
<dbReference type="PROSITE" id="PS50928">
    <property type="entry name" value="ABC_TM1"/>
    <property type="match status" value="1"/>
</dbReference>
<feature type="transmembrane region" description="Helical" evidence="8">
    <location>
        <begin position="26"/>
        <end position="47"/>
    </location>
</feature>
<evidence type="ECO:0000256" key="6">
    <source>
        <dbReference type="ARBA" id="ARBA00022989"/>
    </source>
</evidence>
<evidence type="ECO:0000256" key="4">
    <source>
        <dbReference type="ARBA" id="ARBA00022475"/>
    </source>
</evidence>
<sequence length="224" mass="23850">MNGNGDKWTLITPDIFLKALGETMQMLGVALLFGSILGIVIGTVLALTRPGGVLPNRPVNIILGVIVNLFRSLPFIILLVAILPFTRLIVGTSIGVWAAVVPLTVMISPYIGRLVENSLLEVPSGVVEAARAMGASPFQIFWRFLLPEARSSLILALTIASVGLIDATAMAGTVGAGGIGDLALSYGYQRYDGFAMVITCITLIVLVQGLQTIGNSIARRYRRR</sequence>
<evidence type="ECO:0000313" key="11">
    <source>
        <dbReference type="Proteomes" id="UP000199009"/>
    </source>
</evidence>
<gene>
    <name evidence="10" type="ORF">SAMN04489810_2233</name>
</gene>
<keyword evidence="4" id="KW-1003">Cell membrane</keyword>
<comment type="subcellular location">
    <subcellularLocation>
        <location evidence="1 8">Cell membrane</location>
        <topology evidence="1 8">Multi-pass membrane protein</topology>
    </subcellularLocation>
</comment>